<name>A0C614_PARTE</name>
<evidence type="ECO:0000313" key="4">
    <source>
        <dbReference type="EMBL" id="CAK66231.1"/>
    </source>
</evidence>
<dbReference type="GO" id="GO:0005856">
    <property type="term" value="C:cytoskeleton"/>
    <property type="evidence" value="ECO:0007669"/>
    <property type="project" value="UniProtKB-ARBA"/>
</dbReference>
<feature type="coiled-coil region" evidence="3">
    <location>
        <begin position="426"/>
        <end position="460"/>
    </location>
</feature>
<protein>
    <submittedName>
        <fullName evidence="4">Uncharacterized protein</fullName>
    </submittedName>
</protein>
<dbReference type="GO" id="GO:0044782">
    <property type="term" value="P:cilium organization"/>
    <property type="evidence" value="ECO:0000318"/>
    <property type="project" value="GO_Central"/>
</dbReference>
<sequence length="529" mass="62981">MIVQKQILGSGGFKMSAEIETGNKSQQQHINNDLPTKNELFNQLGNIRDDDSVKANNDHRWNHFRISKQLIQITVQQEQLNYLPSKPPTPQVIKQEVSTQRLTSQRIRENAGGAKATFEYQNSICMSGISKSIRIADIFSSQKVIILKNTNHRGGFLICYLTLTEIWRSIKTNDHQFKVTRPQPFNFDKREKDRSFFIREGSLRNVRRKEENQFMQSFKAKAVPQIVKQDGLYEKILNDNEKLTLKNKRPISFYKRDKNSSRMPRKKQKQYLDMLMWNDLEKWNKMKSQEIGKYSQTCSRINNEFQNAIQDERQIQGQPQSHNYMKTQISYKTKPIPDFEKLHSSFQDQINRNKLQMRTTKSEPFNFQQSRKGRMKQKSIQLRNIKPRQPPSMKKWENICEFLKQERIKKVKKLEQKSESLIIRRIQEIQKLEQQRKDRIAQLKKESKEQEMKQKRFIENCQRKPTEQPLLVERPTKRSVQLEKMKKLSKNDKILKQNGVMNRDEYFDKEEKVTILTISYLIILLSYVI</sequence>
<dbReference type="AlphaFoldDB" id="A0C614"/>
<organism evidence="4 5">
    <name type="scientific">Paramecium tetraurelia</name>
    <dbReference type="NCBI Taxonomy" id="5888"/>
    <lineage>
        <taxon>Eukaryota</taxon>
        <taxon>Sar</taxon>
        <taxon>Alveolata</taxon>
        <taxon>Ciliophora</taxon>
        <taxon>Intramacronucleata</taxon>
        <taxon>Oligohymenophorea</taxon>
        <taxon>Peniculida</taxon>
        <taxon>Parameciidae</taxon>
        <taxon>Paramecium</taxon>
    </lineage>
</organism>
<reference evidence="4 5" key="1">
    <citation type="journal article" date="2006" name="Nature">
        <title>Global trends of whole-genome duplications revealed by the ciliate Paramecium tetraurelia.</title>
        <authorList>
            <consortium name="Genoscope"/>
            <person name="Aury J.-M."/>
            <person name="Jaillon O."/>
            <person name="Duret L."/>
            <person name="Noel B."/>
            <person name="Jubin C."/>
            <person name="Porcel B.M."/>
            <person name="Segurens B."/>
            <person name="Daubin V."/>
            <person name="Anthouard V."/>
            <person name="Aiach N."/>
            <person name="Arnaiz O."/>
            <person name="Billaut A."/>
            <person name="Beisson J."/>
            <person name="Blanc I."/>
            <person name="Bouhouche K."/>
            <person name="Camara F."/>
            <person name="Duharcourt S."/>
            <person name="Guigo R."/>
            <person name="Gogendeau D."/>
            <person name="Katinka M."/>
            <person name="Keller A.-M."/>
            <person name="Kissmehl R."/>
            <person name="Klotz C."/>
            <person name="Koll F."/>
            <person name="Le Moue A."/>
            <person name="Lepere C."/>
            <person name="Malinsky S."/>
            <person name="Nowacki M."/>
            <person name="Nowak J.K."/>
            <person name="Plattner H."/>
            <person name="Poulain J."/>
            <person name="Ruiz F."/>
            <person name="Serrano V."/>
            <person name="Zagulski M."/>
            <person name="Dessen P."/>
            <person name="Betermier M."/>
            <person name="Weissenbach J."/>
            <person name="Scarpelli C."/>
            <person name="Schachter V."/>
            <person name="Sperling L."/>
            <person name="Meyer E."/>
            <person name="Cohen J."/>
            <person name="Wincker P."/>
        </authorList>
    </citation>
    <scope>NUCLEOTIDE SEQUENCE [LARGE SCALE GENOMIC DNA]</scope>
    <source>
        <strain evidence="4 5">Stock d4-2</strain>
    </source>
</reference>
<keyword evidence="2 3" id="KW-0175">Coiled coil</keyword>
<dbReference type="GeneID" id="5019413"/>
<dbReference type="PANTHER" id="PTHR21501:SF1">
    <property type="entry name" value="PROTEIN FAM-161"/>
    <property type="match status" value="1"/>
</dbReference>
<dbReference type="InterPro" id="IPR019579">
    <property type="entry name" value="FAM161A/B"/>
</dbReference>
<dbReference type="InterPro" id="IPR051655">
    <property type="entry name" value="FAM161"/>
</dbReference>
<accession>A0C614</accession>
<evidence type="ECO:0000256" key="1">
    <source>
        <dbReference type="ARBA" id="ARBA00006663"/>
    </source>
</evidence>
<evidence type="ECO:0000256" key="2">
    <source>
        <dbReference type="ARBA" id="ARBA00023054"/>
    </source>
</evidence>
<proteinExistence type="inferred from homology"/>
<dbReference type="Pfam" id="PF10595">
    <property type="entry name" value="FAM161A_B"/>
    <property type="match status" value="2"/>
</dbReference>
<evidence type="ECO:0000313" key="5">
    <source>
        <dbReference type="Proteomes" id="UP000000600"/>
    </source>
</evidence>
<evidence type="ECO:0000256" key="3">
    <source>
        <dbReference type="SAM" id="Coils"/>
    </source>
</evidence>
<keyword evidence="5" id="KW-1185">Reference proteome</keyword>
<dbReference type="PANTHER" id="PTHR21501">
    <property type="entry name" value="PROTEIN FAM-161"/>
    <property type="match status" value="1"/>
</dbReference>
<gene>
    <name evidence="4" type="ORF">GSPATT00035360001</name>
</gene>
<dbReference type="KEGG" id="ptm:GSPATT00035360001"/>
<dbReference type="Proteomes" id="UP000000600">
    <property type="component" value="Unassembled WGS sequence"/>
</dbReference>
<dbReference type="InParanoid" id="A0C614"/>
<dbReference type="EMBL" id="CT868043">
    <property type="protein sequence ID" value="CAK66231.1"/>
    <property type="molecule type" value="Genomic_DNA"/>
</dbReference>
<dbReference type="OrthoDB" id="297644at2759"/>
<comment type="similarity">
    <text evidence="1">Belongs to the FAM161 family.</text>
</comment>
<dbReference type="RefSeq" id="XP_001433628.1">
    <property type="nucleotide sequence ID" value="XM_001433591.1"/>
</dbReference>
<dbReference type="HOGENOM" id="CLU_515336_0_0_1"/>